<comment type="caution">
    <text evidence="9">The sequence shown here is derived from an EMBL/GenBank/DDBJ whole genome shotgun (WGS) entry which is preliminary data.</text>
</comment>
<organism evidence="9 10">
    <name type="scientific">Parvularcula marina</name>
    <dbReference type="NCBI Taxonomy" id="2292771"/>
    <lineage>
        <taxon>Bacteria</taxon>
        <taxon>Pseudomonadati</taxon>
        <taxon>Pseudomonadota</taxon>
        <taxon>Alphaproteobacteria</taxon>
        <taxon>Parvularculales</taxon>
        <taxon>Parvularculaceae</taxon>
        <taxon>Parvularcula</taxon>
    </lineage>
</organism>
<feature type="domain" description="Glycosyltransferase 2-like" evidence="8">
    <location>
        <begin position="20"/>
        <end position="181"/>
    </location>
</feature>
<dbReference type="InterPro" id="IPR029044">
    <property type="entry name" value="Nucleotide-diphossugar_trans"/>
</dbReference>
<dbReference type="InterPro" id="IPR050256">
    <property type="entry name" value="Glycosyltransferase_2"/>
</dbReference>
<dbReference type="GO" id="GO:0099621">
    <property type="term" value="F:undecaprenyl-phosphate 4-deoxy-4-formamido-L-arabinose transferase activity"/>
    <property type="evidence" value="ECO:0007669"/>
    <property type="project" value="TreeGrafter"/>
</dbReference>
<evidence type="ECO:0000313" key="9">
    <source>
        <dbReference type="EMBL" id="RFB05472.1"/>
    </source>
</evidence>
<dbReference type="EMBL" id="QUQO01000001">
    <property type="protein sequence ID" value="RFB05472.1"/>
    <property type="molecule type" value="Genomic_DNA"/>
</dbReference>
<sequence>MSSTPTSDAPQPPAARPDLTVVIPVFNEVENIGPVIEEVLAALAGRSAELLIVDDGSDDGTGAVVEGMLAANPQLRFALHPNRAGKSAALRTGALQARGRWMATMDGDGQDDPKDMLALTGEVDLSTIETVGIVGGVRKQRTDGNNRKYASRFANGLRRSLLKDDCPDTACGLKLLPVDVFLSLPFFDAVHRYLPALVQHFGYEARYVPVDNRPRVHGASKYSNIGRAFAGLFDLMGVIWLMRRTHYPSKELLLRPHEDKA</sequence>
<name>A0A371RJ44_9PROT</name>
<dbReference type="AlphaFoldDB" id="A0A371RJ44"/>
<proteinExistence type="predicted"/>
<accession>A0A371RJ44</accession>
<dbReference type="FunCoup" id="A0A371RJ44">
    <property type="interactions" value="448"/>
</dbReference>
<dbReference type="RefSeq" id="WP_116392105.1">
    <property type="nucleotide sequence ID" value="NZ_QUQO01000001.1"/>
</dbReference>
<dbReference type="Gene3D" id="3.90.550.10">
    <property type="entry name" value="Spore Coat Polysaccharide Biosynthesis Protein SpsA, Chain A"/>
    <property type="match status" value="1"/>
</dbReference>
<evidence type="ECO:0000259" key="8">
    <source>
        <dbReference type="Pfam" id="PF00535"/>
    </source>
</evidence>
<keyword evidence="3 9" id="KW-0808">Transferase</keyword>
<dbReference type="SUPFAM" id="SSF53448">
    <property type="entry name" value="Nucleotide-diphospho-sugar transferases"/>
    <property type="match status" value="1"/>
</dbReference>
<dbReference type="PANTHER" id="PTHR48090">
    <property type="entry name" value="UNDECAPRENYL-PHOSPHATE 4-DEOXY-4-FORMAMIDO-L-ARABINOSE TRANSFERASE-RELATED"/>
    <property type="match status" value="1"/>
</dbReference>
<keyword evidence="6" id="KW-1133">Transmembrane helix</keyword>
<dbReference type="CDD" id="cd04179">
    <property type="entry name" value="DPM_DPG-synthase_like"/>
    <property type="match status" value="1"/>
</dbReference>
<evidence type="ECO:0000256" key="1">
    <source>
        <dbReference type="ARBA" id="ARBA00022475"/>
    </source>
</evidence>
<dbReference type="GO" id="GO:0005886">
    <property type="term" value="C:plasma membrane"/>
    <property type="evidence" value="ECO:0007669"/>
    <property type="project" value="TreeGrafter"/>
</dbReference>
<dbReference type="InParanoid" id="A0A371RJ44"/>
<evidence type="ECO:0000313" key="10">
    <source>
        <dbReference type="Proteomes" id="UP000264589"/>
    </source>
</evidence>
<gene>
    <name evidence="9" type="ORF">DX908_09500</name>
</gene>
<reference evidence="9 10" key="1">
    <citation type="submission" date="2018-08" db="EMBL/GenBank/DDBJ databases">
        <title>Parvularcula sp. SM1705, isolated from surface water of the South Sea China.</title>
        <authorList>
            <person name="Sun L."/>
        </authorList>
    </citation>
    <scope>NUCLEOTIDE SEQUENCE [LARGE SCALE GENOMIC DNA]</scope>
    <source>
        <strain evidence="9 10">SM1705</strain>
    </source>
</reference>
<keyword evidence="4" id="KW-0812">Transmembrane</keyword>
<dbReference type="OrthoDB" id="9807795at2"/>
<evidence type="ECO:0000256" key="6">
    <source>
        <dbReference type="ARBA" id="ARBA00022989"/>
    </source>
</evidence>
<dbReference type="InterPro" id="IPR001173">
    <property type="entry name" value="Glyco_trans_2-like"/>
</dbReference>
<keyword evidence="7" id="KW-0472">Membrane</keyword>
<dbReference type="Pfam" id="PF00535">
    <property type="entry name" value="Glycos_transf_2"/>
    <property type="match status" value="1"/>
</dbReference>
<keyword evidence="2" id="KW-0328">Glycosyltransferase</keyword>
<protein>
    <submittedName>
        <fullName evidence="9">Glycosyltransferase</fullName>
    </submittedName>
</protein>
<evidence type="ECO:0000256" key="5">
    <source>
        <dbReference type="ARBA" id="ARBA00022985"/>
    </source>
</evidence>
<evidence type="ECO:0000256" key="3">
    <source>
        <dbReference type="ARBA" id="ARBA00022679"/>
    </source>
</evidence>
<keyword evidence="5" id="KW-0448">Lipopolysaccharide biosynthesis</keyword>
<dbReference type="GO" id="GO:0009103">
    <property type="term" value="P:lipopolysaccharide biosynthetic process"/>
    <property type="evidence" value="ECO:0007669"/>
    <property type="project" value="UniProtKB-KW"/>
</dbReference>
<keyword evidence="1" id="KW-1003">Cell membrane</keyword>
<evidence type="ECO:0000256" key="4">
    <source>
        <dbReference type="ARBA" id="ARBA00022692"/>
    </source>
</evidence>
<dbReference type="Proteomes" id="UP000264589">
    <property type="component" value="Unassembled WGS sequence"/>
</dbReference>
<evidence type="ECO:0000256" key="2">
    <source>
        <dbReference type="ARBA" id="ARBA00022676"/>
    </source>
</evidence>
<evidence type="ECO:0000256" key="7">
    <source>
        <dbReference type="ARBA" id="ARBA00023136"/>
    </source>
</evidence>
<keyword evidence="10" id="KW-1185">Reference proteome</keyword>
<dbReference type="PANTHER" id="PTHR48090:SF3">
    <property type="entry name" value="UNDECAPRENYL-PHOSPHATE 4-DEOXY-4-FORMAMIDO-L-ARABINOSE TRANSFERASE"/>
    <property type="match status" value="1"/>
</dbReference>